<keyword evidence="2" id="KW-1185">Reference proteome</keyword>
<organism evidence="1 2">
    <name type="scientific">Tegillarca granosa</name>
    <name type="common">Malaysian cockle</name>
    <name type="synonym">Anadara granosa</name>
    <dbReference type="NCBI Taxonomy" id="220873"/>
    <lineage>
        <taxon>Eukaryota</taxon>
        <taxon>Metazoa</taxon>
        <taxon>Spiralia</taxon>
        <taxon>Lophotrochozoa</taxon>
        <taxon>Mollusca</taxon>
        <taxon>Bivalvia</taxon>
        <taxon>Autobranchia</taxon>
        <taxon>Pteriomorphia</taxon>
        <taxon>Arcoida</taxon>
        <taxon>Arcoidea</taxon>
        <taxon>Arcidae</taxon>
        <taxon>Tegillarca</taxon>
    </lineage>
</organism>
<evidence type="ECO:0000313" key="1">
    <source>
        <dbReference type="EMBL" id="KAJ8321528.1"/>
    </source>
</evidence>
<dbReference type="PANTHER" id="PTHR33539:SF1">
    <property type="entry name" value="UPF0764 PROTEIN C16ORF89"/>
    <property type="match status" value="1"/>
</dbReference>
<feature type="non-terminal residue" evidence="1">
    <location>
        <position position="1"/>
    </location>
</feature>
<name>A0ABQ9FW92_TEGGR</name>
<dbReference type="Proteomes" id="UP001217089">
    <property type="component" value="Unassembled WGS sequence"/>
</dbReference>
<dbReference type="Pfam" id="PF15882">
    <property type="entry name" value="DUF4735"/>
    <property type="match status" value="1"/>
</dbReference>
<dbReference type="PANTHER" id="PTHR33539">
    <property type="entry name" value="UPF0764 PROTEIN C16ORF89"/>
    <property type="match status" value="1"/>
</dbReference>
<protein>
    <submittedName>
        <fullName evidence="1">Uncharacterized protein</fullName>
    </submittedName>
</protein>
<accession>A0ABQ9FW92</accession>
<evidence type="ECO:0000313" key="2">
    <source>
        <dbReference type="Proteomes" id="UP001217089"/>
    </source>
</evidence>
<dbReference type="InterPro" id="IPR031751">
    <property type="entry name" value="DUF4735"/>
</dbReference>
<proteinExistence type="predicted"/>
<comment type="caution">
    <text evidence="1">The sequence shown here is derived from an EMBL/GenBank/DDBJ whole genome shotgun (WGS) entry which is preliminary data.</text>
</comment>
<gene>
    <name evidence="1" type="ORF">KUTeg_000920</name>
</gene>
<dbReference type="EMBL" id="JARBDR010000045">
    <property type="protein sequence ID" value="KAJ8321528.1"/>
    <property type="molecule type" value="Genomic_DNA"/>
</dbReference>
<reference evidence="1 2" key="1">
    <citation type="submission" date="2022-12" db="EMBL/GenBank/DDBJ databases">
        <title>Chromosome-level genome of Tegillarca granosa.</title>
        <authorList>
            <person name="Kim J."/>
        </authorList>
    </citation>
    <scope>NUCLEOTIDE SEQUENCE [LARGE SCALE GENOMIC DNA]</scope>
    <source>
        <strain evidence="1">Teg-2019</strain>
        <tissue evidence="1">Adductor muscle</tissue>
    </source>
</reference>
<sequence>QFKVLLHKIEENPEEWTIEEETKDTIQRLQKLAADISDKATPYIATFTPKYYAGIGPLLRKKFWELDYPSRSFPYSVTIWEYREGEAVHEKDSDACLGELFGTGEYSDTPCDITPACWNLMTAKGYNGYSLSHEIFYLEIGQLAGCTNQMERMRRLHKQPKLDNLQVTFCANMLSEAKMISDSGYNPRRQDLFMEDAALCGMLGFRQFFSSDWLDKVLSWQNPEIGCYTGDAIREKDVAYRPDSYHLRHKREERRLEHGCLAHRTAVAVAALSQYVRYMLEFSALVSTGHLIS</sequence>